<keyword evidence="6" id="KW-1185">Reference proteome</keyword>
<dbReference type="RefSeq" id="WP_375517763.1">
    <property type="nucleotide sequence ID" value="NZ_JBHILI010000010.1"/>
</dbReference>
<organism evidence="5 6">
    <name type="scientific">Leptospira wolffii</name>
    <dbReference type="NCBI Taxonomy" id="409998"/>
    <lineage>
        <taxon>Bacteria</taxon>
        <taxon>Pseudomonadati</taxon>
        <taxon>Spirochaetota</taxon>
        <taxon>Spirochaetia</taxon>
        <taxon>Leptospirales</taxon>
        <taxon>Leptospiraceae</taxon>
        <taxon>Leptospira</taxon>
    </lineage>
</organism>
<dbReference type="SMART" id="SM00382">
    <property type="entry name" value="AAA"/>
    <property type="match status" value="1"/>
</dbReference>
<evidence type="ECO:0000256" key="2">
    <source>
        <dbReference type="ARBA" id="ARBA00022741"/>
    </source>
</evidence>
<dbReference type="InterPro" id="IPR050093">
    <property type="entry name" value="ABC_SmlMolc_Importer"/>
</dbReference>
<evidence type="ECO:0000256" key="1">
    <source>
        <dbReference type="ARBA" id="ARBA00022448"/>
    </source>
</evidence>
<dbReference type="InterPro" id="IPR003439">
    <property type="entry name" value="ABC_transporter-like_ATP-bd"/>
</dbReference>
<dbReference type="PROSITE" id="PS50893">
    <property type="entry name" value="ABC_TRANSPORTER_2"/>
    <property type="match status" value="1"/>
</dbReference>
<name>A0ABV5BTY8_9LEPT</name>
<dbReference type="PANTHER" id="PTHR42781:SF4">
    <property type="entry name" value="SPERMIDINE_PUTRESCINE IMPORT ATP-BINDING PROTEIN POTA"/>
    <property type="match status" value="1"/>
</dbReference>
<sequence>MIRAEIQKSFLGPNFEKLDLDFQLQIEKGEFVALYGVSGAGKTSLIKMIAGLLKPDRGIIEVDGRIWFDSESKIDLPIRKRNLGFAFQETSLYPNLNVRENLEFALPSKNSDRSLLEELVSIMNIESLMERRIEGLSGGQKQRICLTRAVLRKPEYLFLDEPFSSLDRDMRFRLQASIRKLHKELQTTTILVSHEIPEIFKLSNKVFLIDSGKILRSGTPMEIFHNKGSDHRIVNTGEIVDIDAGGTLTVWAMNTLIRVESNESFPILRPGDKVEIEFDYREIKIVKTE</sequence>
<evidence type="ECO:0000313" key="5">
    <source>
        <dbReference type="EMBL" id="MFB5738619.1"/>
    </source>
</evidence>
<dbReference type="PANTHER" id="PTHR42781">
    <property type="entry name" value="SPERMIDINE/PUTRESCINE IMPORT ATP-BINDING PROTEIN POTA"/>
    <property type="match status" value="1"/>
</dbReference>
<comment type="caution">
    <text evidence="5">The sequence shown here is derived from an EMBL/GenBank/DDBJ whole genome shotgun (WGS) entry which is preliminary data.</text>
</comment>
<keyword evidence="2" id="KW-0547">Nucleotide-binding</keyword>
<gene>
    <name evidence="5" type="ORF">ACE5IX_19035</name>
</gene>
<dbReference type="Gene3D" id="3.40.50.300">
    <property type="entry name" value="P-loop containing nucleotide triphosphate hydrolases"/>
    <property type="match status" value="1"/>
</dbReference>
<dbReference type="GO" id="GO:0005524">
    <property type="term" value="F:ATP binding"/>
    <property type="evidence" value="ECO:0007669"/>
    <property type="project" value="UniProtKB-KW"/>
</dbReference>
<protein>
    <submittedName>
        <fullName evidence="5">ATP-binding cassette domain-containing protein</fullName>
    </submittedName>
</protein>
<keyword evidence="3 5" id="KW-0067">ATP-binding</keyword>
<accession>A0ABV5BTY8</accession>
<dbReference type="EMBL" id="JBHILJ010000020">
    <property type="protein sequence ID" value="MFB5738619.1"/>
    <property type="molecule type" value="Genomic_DNA"/>
</dbReference>
<keyword evidence="1" id="KW-0813">Transport</keyword>
<feature type="domain" description="ABC transporter" evidence="4">
    <location>
        <begin position="1"/>
        <end position="236"/>
    </location>
</feature>
<evidence type="ECO:0000256" key="3">
    <source>
        <dbReference type="ARBA" id="ARBA00022840"/>
    </source>
</evidence>
<dbReference type="InterPro" id="IPR003593">
    <property type="entry name" value="AAA+_ATPase"/>
</dbReference>
<evidence type="ECO:0000259" key="4">
    <source>
        <dbReference type="PROSITE" id="PS50893"/>
    </source>
</evidence>
<evidence type="ECO:0000313" key="6">
    <source>
        <dbReference type="Proteomes" id="UP001580391"/>
    </source>
</evidence>
<proteinExistence type="predicted"/>
<dbReference type="Pfam" id="PF00005">
    <property type="entry name" value="ABC_tran"/>
    <property type="match status" value="1"/>
</dbReference>
<dbReference type="Proteomes" id="UP001580391">
    <property type="component" value="Unassembled WGS sequence"/>
</dbReference>
<dbReference type="SUPFAM" id="SSF52540">
    <property type="entry name" value="P-loop containing nucleoside triphosphate hydrolases"/>
    <property type="match status" value="1"/>
</dbReference>
<dbReference type="InterPro" id="IPR027417">
    <property type="entry name" value="P-loop_NTPase"/>
</dbReference>
<reference evidence="5 6" key="1">
    <citation type="submission" date="2024-09" db="EMBL/GenBank/DDBJ databases">
        <title>Taxonomic and Genotyping Characterization of Leptospira Strains isolated from Multiple Sources in Colombia highlights the importance of intermediate species.</title>
        <authorList>
            <person name="Torres Higuera L."/>
            <person name="Rojas Tapias D."/>
            <person name="Jimenez Velasquez S."/>
            <person name="Renjifo Ibanez C."/>
        </authorList>
    </citation>
    <scope>NUCLEOTIDE SEQUENCE [LARGE SCALE GENOMIC DNA]</scope>
    <source>
        <strain evidence="5 6">Lep080</strain>
    </source>
</reference>